<dbReference type="AlphaFoldDB" id="A0A2P5I3E9"/>
<evidence type="ECO:0000313" key="1">
    <source>
        <dbReference type="EMBL" id="POS77039.1"/>
    </source>
</evidence>
<dbReference type="Proteomes" id="UP000094444">
    <property type="component" value="Unassembled WGS sequence"/>
</dbReference>
<proteinExistence type="predicted"/>
<reference evidence="1" key="1">
    <citation type="submission" date="2017-09" db="EMBL/GenBank/DDBJ databases">
        <title>Polyketide synthases of a Diaporthe helianthi virulent isolate.</title>
        <authorList>
            <person name="Baroncelli R."/>
        </authorList>
    </citation>
    <scope>NUCLEOTIDE SEQUENCE [LARGE SCALE GENOMIC DNA]</scope>
    <source>
        <strain evidence="1">7/96</strain>
    </source>
</reference>
<accession>A0A2P5I3E9</accession>
<comment type="caution">
    <text evidence="1">The sequence shown here is derived from an EMBL/GenBank/DDBJ whole genome shotgun (WGS) entry which is preliminary data.</text>
</comment>
<evidence type="ECO:0000313" key="2">
    <source>
        <dbReference type="Proteomes" id="UP000094444"/>
    </source>
</evidence>
<keyword evidence="2" id="KW-1185">Reference proteome</keyword>
<protein>
    <submittedName>
        <fullName evidence="1">Uncharacterized protein</fullName>
    </submittedName>
</protein>
<sequence>MLSAWASGAGHGFLARRLTTLLSEDDGLFSDRSQCISRPATNHPIFEHPATEDRADSAVYATYLFSVTELTRPLFQQGPNPSMIDFLKRPYELLRPGADVIITDEGGNGAFYYLVESDMFKPPSCPARNLFFVLAKTAAYDDRRHHQYTAGC</sequence>
<name>A0A2P5I3E9_DIAHE</name>
<organism evidence="1 2">
    <name type="scientific">Diaporthe helianthi</name>
    <dbReference type="NCBI Taxonomy" id="158607"/>
    <lineage>
        <taxon>Eukaryota</taxon>
        <taxon>Fungi</taxon>
        <taxon>Dikarya</taxon>
        <taxon>Ascomycota</taxon>
        <taxon>Pezizomycotina</taxon>
        <taxon>Sordariomycetes</taxon>
        <taxon>Sordariomycetidae</taxon>
        <taxon>Diaporthales</taxon>
        <taxon>Diaporthaceae</taxon>
        <taxon>Diaporthe</taxon>
    </lineage>
</organism>
<gene>
    <name evidence="1" type="ORF">DHEL01_v204556</name>
</gene>
<dbReference type="InParanoid" id="A0A2P5I3E9"/>
<dbReference type="EMBL" id="MAVT02000306">
    <property type="protein sequence ID" value="POS77039.1"/>
    <property type="molecule type" value="Genomic_DNA"/>
</dbReference>